<evidence type="ECO:0000313" key="30">
    <source>
        <dbReference type="Proteomes" id="UP000256530"/>
    </source>
</evidence>
<accession>C2XRK8</accession>
<protein>
    <recommendedName>
        <fullName evidence="11">Thiol-disulfide oxidoreductase ResA</fullName>
    </recommendedName>
</protein>
<evidence type="ECO:0000313" key="19">
    <source>
        <dbReference type="EMBL" id="PJN70016.1"/>
    </source>
</evidence>
<reference evidence="18 27" key="7">
    <citation type="submission" date="2016-12" db="EMBL/GenBank/DDBJ databases">
        <title>Genome Sequences of Twelve Sporeforming Bacillus Species Isolated from Foods.</title>
        <authorList>
            <person name="De Jong A."/>
            <person name="Holsappel S."/>
            <person name="Kuipers O.P."/>
        </authorList>
    </citation>
    <scope>NUCLEOTIDE SEQUENCE [LARGE SCALE GENOMIC DNA]</scope>
    <source>
        <strain evidence="18 27">S3E15</strain>
    </source>
</reference>
<dbReference type="EMBL" id="MRWU01000002">
    <property type="protein sequence ID" value="OSX95939.1"/>
    <property type="molecule type" value="Genomic_DNA"/>
</dbReference>
<name>A0A084J5I7_BACMY</name>
<dbReference type="InterPro" id="IPR023555">
    <property type="entry name" value="Thiol-dS_OxRdtase_ResA"/>
</dbReference>
<evidence type="ECO:0000256" key="5">
    <source>
        <dbReference type="ARBA" id="ARBA00022968"/>
    </source>
</evidence>
<dbReference type="EMBL" id="QTTY01000012">
    <property type="protein sequence ID" value="REF33625.1"/>
    <property type="molecule type" value="Genomic_DNA"/>
</dbReference>
<dbReference type="InterPro" id="IPR050553">
    <property type="entry name" value="Thioredoxin_ResA/DsbE_sf"/>
</dbReference>
<evidence type="ECO:0000256" key="9">
    <source>
        <dbReference type="ARBA" id="ARBA00023157"/>
    </source>
</evidence>
<reference evidence="13" key="1">
    <citation type="journal article" date="2012" name="Genome Res.">
        <title>Genomic characterization of the Bacillus cereus sensu lato species: Backdrop to the evolution of Bacillus anthracis.</title>
        <authorList>
            <person name="Zwick M.E."/>
            <person name="Joseph S.J."/>
            <person name="Didelot X."/>
            <person name="Chen P.E."/>
            <person name="Bishop-Lilly K.A."/>
            <person name="Stewart A.C."/>
            <person name="Willner K."/>
            <person name="Nolan N."/>
            <person name="Lentz S."/>
            <person name="Thomason M.K."/>
            <person name="Sozhamannan S."/>
            <person name="Mateczun A.J."/>
            <person name="Du L."/>
            <person name="Read T.D."/>
        </authorList>
    </citation>
    <scope>NUCLEOTIDE SEQUENCE [LARGE SCALE GENOMIC DNA]</scope>
    <source>
        <strain evidence="13">AH603</strain>
    </source>
</reference>
<evidence type="ECO:0000256" key="10">
    <source>
        <dbReference type="ARBA" id="ARBA00023284"/>
    </source>
</evidence>
<evidence type="ECO:0000313" key="17">
    <source>
        <dbReference type="EMBL" id="OOR08004.1"/>
    </source>
</evidence>
<dbReference type="GO" id="GO:0017004">
    <property type="term" value="P:cytochrome complex assembly"/>
    <property type="evidence" value="ECO:0007669"/>
    <property type="project" value="UniProtKB-UniRule"/>
</dbReference>
<feature type="disulfide bond" description="Redox-active" evidence="11">
    <location>
        <begin position="73"/>
        <end position="76"/>
    </location>
</feature>
<dbReference type="SUPFAM" id="SSF52833">
    <property type="entry name" value="Thioredoxin-like"/>
    <property type="match status" value="1"/>
</dbReference>
<evidence type="ECO:0000313" key="14">
    <source>
        <dbReference type="EMBL" id="EJR38135.1"/>
    </source>
</evidence>
<dbReference type="GeneID" id="66263476"/>
<dbReference type="Proteomes" id="UP000065797">
    <property type="component" value="Unassembled WGS sequence"/>
</dbReference>
<accession>A0A0B5RRB2</accession>
<evidence type="ECO:0000313" key="25">
    <source>
        <dbReference type="Proteomes" id="UP000175835"/>
    </source>
</evidence>
<evidence type="ECO:0000313" key="16">
    <source>
        <dbReference type="EMBL" id="OFD98213.1"/>
    </source>
</evidence>
<dbReference type="Proteomes" id="UP000190696">
    <property type="component" value="Unassembled WGS sequence"/>
</dbReference>
<dbReference type="PATRIC" id="fig|86662.23.peg.1511"/>
<dbReference type="EMBL" id="ACMP01000050">
    <property type="protein sequence ID" value="EEL71655.1"/>
    <property type="molecule type" value="Genomic_DNA"/>
</dbReference>
<dbReference type="EMBL" id="LXLX01000021">
    <property type="protein sequence ID" value="OFD98213.1"/>
    <property type="molecule type" value="Genomic_DNA"/>
</dbReference>
<keyword evidence="10 11" id="KW-0676">Redox-active center</keyword>
<dbReference type="PROSITE" id="PS51352">
    <property type="entry name" value="THIOREDOXIN_2"/>
    <property type="match status" value="1"/>
</dbReference>
<dbReference type="CDD" id="cd02966">
    <property type="entry name" value="TlpA_like_family"/>
    <property type="match status" value="1"/>
</dbReference>
<evidence type="ECO:0000256" key="7">
    <source>
        <dbReference type="ARBA" id="ARBA00023002"/>
    </source>
</evidence>
<dbReference type="GO" id="GO:0030313">
    <property type="term" value="C:cell envelope"/>
    <property type="evidence" value="ECO:0007669"/>
    <property type="project" value="UniProtKB-SubCell"/>
</dbReference>
<evidence type="ECO:0000313" key="26">
    <source>
        <dbReference type="Proteomes" id="UP000190696"/>
    </source>
</evidence>
<dbReference type="HOGENOM" id="CLU_042529_11_2_9"/>
<sequence>MKKNRLLFRVIILLILSGAVGFTLYQGFFTDKEKMQIGKEAPNFVVTDLEGKNIELKDLKGKGVFLNFWGTWCKPCEKEMPYMNELYPKYKEKGVEIIALDADETDIAVKNFVKQYDLKFPVAIDKGQKIIGTYGVGPLPTTFLIDKEGKVVEQIIGEQTKEQLEEYLKKITP</sequence>
<keyword evidence="8 11" id="KW-0472">Membrane</keyword>
<dbReference type="Proteomes" id="UP000256530">
    <property type="component" value="Unassembled WGS sequence"/>
</dbReference>
<comment type="subcellular location">
    <subcellularLocation>
        <location evidence="1">Cell envelope</location>
    </subcellularLocation>
    <subcellularLocation>
        <location evidence="11">Cell membrane</location>
        <topology evidence="11">Single-pass type II membrane protein</topology>
    </subcellularLocation>
    <text evidence="11">The thioredoxin-like motif is exposed on the outside of the membrane.</text>
</comment>
<reference evidence="20 31" key="10">
    <citation type="submission" date="2020-12" db="EMBL/GenBank/DDBJ databases">
        <title>FDA dAtabase for Regulatory Grade micrObial Sequences (FDA-ARGOS): Supporting development and validation of Infectious Disease Dx tests.</title>
        <authorList>
            <person name="Nelson B."/>
            <person name="Plummer A."/>
            <person name="Tallon L."/>
            <person name="Sadzewicz L."/>
            <person name="Zhao X."/>
            <person name="Boylan J."/>
            <person name="Ott S."/>
            <person name="Bowen H."/>
            <person name="Vavikolanu K."/>
            <person name="Mehta A."/>
            <person name="Aluvathingal J."/>
            <person name="Nadendla S."/>
            <person name="Myers T."/>
            <person name="Yan Y."/>
            <person name="Sichtig H."/>
        </authorList>
    </citation>
    <scope>NUCLEOTIDE SEQUENCE [LARGE SCALE GENOMIC DNA]</scope>
    <source>
        <strain evidence="20 31">FDAARGOS_924</strain>
    </source>
</reference>
<dbReference type="HAMAP" id="MF_01319">
    <property type="entry name" value="ResA"/>
    <property type="match status" value="1"/>
</dbReference>
<evidence type="ECO:0000256" key="8">
    <source>
        <dbReference type="ARBA" id="ARBA00023136"/>
    </source>
</evidence>
<gene>
    <name evidence="11 20" type="primary">resA</name>
    <name evidence="19" type="synonym">resA_2</name>
    <name evidence="15" type="ORF">AWW70_23640</name>
    <name evidence="19" type="ORF">BACWE_30560</name>
    <name evidence="13" type="ORF">bcere0026_13220</name>
    <name evidence="17" type="ORF">BW900_05675</name>
    <name evidence="22" type="ORF">BWGO95_01399</name>
    <name evidence="16" type="ORF">BWGOE11_15790</name>
    <name evidence="21" type="ORF">DET55_11263</name>
    <name evidence="20" type="ORF">I6G81_07995</name>
    <name evidence="14" type="ORF">III_03888</name>
    <name evidence="18" type="ORF">S3E15_02417</name>
</gene>
<evidence type="ECO:0000313" key="18">
    <source>
        <dbReference type="EMBL" id="OSX95939.1"/>
    </source>
</evidence>
<accession>J8II33</accession>
<evidence type="ECO:0000256" key="1">
    <source>
        <dbReference type="ARBA" id="ARBA00004196"/>
    </source>
</evidence>
<dbReference type="EMBL" id="AHEV01000022">
    <property type="protein sequence ID" value="EJR38135.1"/>
    <property type="molecule type" value="Genomic_DNA"/>
</dbReference>
<reference evidence="15 24" key="3">
    <citation type="submission" date="2016-01" db="EMBL/GenBank/DDBJ databases">
        <authorList>
            <person name="McClelland M."/>
            <person name="Jain A."/>
            <person name="Saraogi P."/>
            <person name="Mendelson R."/>
            <person name="Westerman R."/>
            <person name="SanMiguel P."/>
            <person name="Csonka L."/>
        </authorList>
    </citation>
    <scope>NUCLEOTIDE SEQUENCE [LARGE SCALE GENOMIC DNA]</scope>
    <source>
        <strain evidence="15 24">PE8-15</strain>
    </source>
</reference>
<dbReference type="EMBL" id="CP065877">
    <property type="protein sequence ID" value="QQA17392.1"/>
    <property type="molecule type" value="Genomic_DNA"/>
</dbReference>
<evidence type="ECO:0000256" key="11">
    <source>
        <dbReference type="HAMAP-Rule" id="MF_01319"/>
    </source>
</evidence>
<comment type="similarity">
    <text evidence="11">Belongs to the thioredoxin family. ResA subfamily.</text>
</comment>
<reference evidence="14 23" key="2">
    <citation type="submission" date="2012-04" db="EMBL/GenBank/DDBJ databases">
        <title>The Genome Sequence of Bacillus cereus VD078.</title>
        <authorList>
            <consortium name="The Broad Institute Genome Sequencing Platform"/>
            <consortium name="The Broad Institute Genome Sequencing Center for Infectious Disease"/>
            <person name="Feldgarden M."/>
            <person name="Van der Auwera G.A."/>
            <person name="Mahillon J."/>
            <person name="Duprez V."/>
            <person name="Timmery S."/>
            <person name="Mattelet C."/>
            <person name="Dierick K."/>
            <person name="Sun M."/>
            <person name="Yu Z."/>
            <person name="Zhu L."/>
            <person name="Hu X."/>
            <person name="Shank E.B."/>
            <person name="Swiecicka I."/>
            <person name="Hansen B.M."/>
            <person name="Andrup L."/>
            <person name="Young S.K."/>
            <person name="Zeng Q."/>
            <person name="Gargeya S."/>
            <person name="Fitzgerald M."/>
            <person name="Haas B."/>
            <person name="Abouelleil A."/>
            <person name="Alvarado L."/>
            <person name="Arachchi H.M."/>
            <person name="Berlin A."/>
            <person name="Chapman S.B."/>
            <person name="Goldberg J."/>
            <person name="Griggs A."/>
            <person name="Gujja S."/>
            <person name="Hansen M."/>
            <person name="Howarth C."/>
            <person name="Imamovic A."/>
            <person name="Larimer J."/>
            <person name="McCowen C."/>
            <person name="Montmayeur A."/>
            <person name="Murphy C."/>
            <person name="Neiman D."/>
            <person name="Pearson M."/>
            <person name="Priest M."/>
            <person name="Roberts A."/>
            <person name="Saif S."/>
            <person name="Shea T."/>
            <person name="Sisk P."/>
            <person name="Sykes S."/>
            <person name="Wortman J."/>
            <person name="Nusbaum C."/>
            <person name="Birren B."/>
        </authorList>
    </citation>
    <scope>NUCLEOTIDE SEQUENCE [LARGE SCALE GENOMIC DNA]</scope>
    <source>
        <strain evidence="14 23">VD078</strain>
    </source>
</reference>
<keyword evidence="3 11" id="KW-0812">Transmembrane</keyword>
<dbReference type="AlphaFoldDB" id="A0A084J5I7"/>
<keyword evidence="4 11" id="KW-0201">Cytochrome c-type biogenesis</keyword>
<evidence type="ECO:0000313" key="13">
    <source>
        <dbReference type="EMBL" id="EEL71655.1"/>
    </source>
</evidence>
<keyword evidence="5 11" id="KW-0735">Signal-anchor</keyword>
<comment type="function">
    <text evidence="11">Thiol-disulfide oxidoreductase which is required in disulfide reduction during c-type cytochrome synthesis. May accept reducing equivalents from CcdA, leading to breakage of disulfide bonds in apocytochrome c; following this reduction heme can be covalently attached.</text>
</comment>
<dbReference type="InterPro" id="IPR013766">
    <property type="entry name" value="Thioredoxin_domain"/>
</dbReference>
<dbReference type="Proteomes" id="UP000001753">
    <property type="component" value="Chromosome"/>
</dbReference>
<evidence type="ECO:0000256" key="3">
    <source>
        <dbReference type="ARBA" id="ARBA00022692"/>
    </source>
</evidence>
<dbReference type="PATRIC" id="fig|1405.14.peg.2548"/>
<dbReference type="NCBIfam" id="NF002854">
    <property type="entry name" value="PRK03147.1"/>
    <property type="match status" value="1"/>
</dbReference>
<dbReference type="GO" id="GO:0015036">
    <property type="term" value="F:disulfide oxidoreductase activity"/>
    <property type="evidence" value="ECO:0007669"/>
    <property type="project" value="UniProtKB-UniRule"/>
</dbReference>
<dbReference type="KEGG" id="bmyo:BG05_4420"/>
<reference evidence="16 25" key="4">
    <citation type="submission" date="2016-05" db="EMBL/GenBank/DDBJ databases">
        <title>Bacillus thuringiensis and Bacillus weihenstephanensis as novel biocontrol agents of wilt causing Verticillium species.</title>
        <authorList>
            <person name="Hollensteiner J."/>
            <person name="Wemheuer F."/>
            <person name="Harting R."/>
            <person name="Kolarzyk A."/>
            <person name="Diaz-Valerio S."/>
            <person name="Poehlein A."/>
            <person name="Brzuszkiewicz E."/>
            <person name="Nesemann K."/>
            <person name="Braus-Stromeyer S."/>
            <person name="Braus G."/>
            <person name="Daniel R."/>
            <person name="Liesegang H."/>
        </authorList>
    </citation>
    <scope>NUCLEOTIDE SEQUENCE [LARGE SCALE GENOMIC DNA]</scope>
    <source>
        <strain evidence="16 25">GOE11</strain>
    </source>
</reference>
<evidence type="ECO:0000256" key="6">
    <source>
        <dbReference type="ARBA" id="ARBA00022989"/>
    </source>
</evidence>
<dbReference type="EMBL" id="MKZQ01000035">
    <property type="protein sequence ID" value="PJN70016.1"/>
    <property type="molecule type" value="Genomic_DNA"/>
</dbReference>
<evidence type="ECO:0000313" key="29">
    <source>
        <dbReference type="Proteomes" id="UP000236165"/>
    </source>
</evidence>
<evidence type="ECO:0000256" key="2">
    <source>
        <dbReference type="ARBA" id="ARBA00022475"/>
    </source>
</evidence>
<organism evidence="13">
    <name type="scientific">Bacillus mycoides</name>
    <dbReference type="NCBI Taxonomy" id="1405"/>
    <lineage>
        <taxon>Bacteria</taxon>
        <taxon>Bacillati</taxon>
        <taxon>Bacillota</taxon>
        <taxon>Bacilli</taxon>
        <taxon>Bacillales</taxon>
        <taxon>Bacillaceae</taxon>
        <taxon>Bacillus</taxon>
        <taxon>Bacillus cereus group</taxon>
    </lineage>
</organism>
<reference evidence="19 29" key="6">
    <citation type="submission" date="2016-10" db="EMBL/GenBank/DDBJ databases">
        <title>Genome Sequence of Bacillus weihenstephanensis GM6LP.</title>
        <authorList>
            <person name="Poehlein A."/>
            <person name="Wemheuer F."/>
            <person name="Hollensteiner J."/>
            <person name="Wemheuer B."/>
        </authorList>
    </citation>
    <scope>NUCLEOTIDE SEQUENCE [LARGE SCALE GENOMIC DNA]</scope>
    <source>
        <strain evidence="19 29">GM6LP</strain>
    </source>
</reference>
<dbReference type="Gene3D" id="3.40.30.10">
    <property type="entry name" value="Glutaredoxin"/>
    <property type="match status" value="1"/>
</dbReference>
<dbReference type="InterPro" id="IPR000866">
    <property type="entry name" value="AhpC/TSA"/>
</dbReference>
<evidence type="ECO:0000313" key="31">
    <source>
        <dbReference type="Proteomes" id="UP000596196"/>
    </source>
</evidence>
<keyword evidence="7 11" id="KW-0560">Oxidoreductase</keyword>
<reference evidence="21 30" key="9">
    <citation type="submission" date="2018-08" db="EMBL/GenBank/DDBJ databases">
        <title>Freshwater and sediment microbial communities from various areas in North America, analyzing microbe dynamics in response to fracking.</title>
        <authorList>
            <person name="Lamendella R."/>
        </authorList>
    </citation>
    <scope>NUCLEOTIDE SEQUENCE [LARGE SCALE GENOMIC DNA]</scope>
    <source>
        <strain evidence="21 30">DB-1</strain>
    </source>
</reference>
<comment type="pathway">
    <text evidence="11">Protein modification; cytochrome c assembly.</text>
</comment>
<evidence type="ECO:0000313" key="15">
    <source>
        <dbReference type="EMBL" id="KWU56372.1"/>
    </source>
</evidence>
<dbReference type="EMBL" id="MUAI01000002">
    <property type="protein sequence ID" value="OOR08004.1"/>
    <property type="molecule type" value="Genomic_DNA"/>
</dbReference>
<keyword evidence="9 11" id="KW-1015">Disulfide bond</keyword>
<reference evidence="17 26" key="8">
    <citation type="submission" date="2017-01" db="EMBL/GenBank/DDBJ databases">
        <title>Bacillus cereus isolates.</title>
        <authorList>
            <person name="Beno S.M."/>
        </authorList>
    </citation>
    <scope>NUCLEOTIDE SEQUENCE [LARGE SCALE GENOMIC DNA]</scope>
    <source>
        <strain evidence="17 26">FSL W7-1108</strain>
    </source>
</reference>
<evidence type="ECO:0000256" key="4">
    <source>
        <dbReference type="ARBA" id="ARBA00022748"/>
    </source>
</evidence>
<dbReference type="PANTHER" id="PTHR42852">
    <property type="entry name" value="THIOL:DISULFIDE INTERCHANGE PROTEIN DSBE"/>
    <property type="match status" value="1"/>
</dbReference>
<dbReference type="EMBL" id="FMAK01000026">
    <property type="protein sequence ID" value="SCB67276.1"/>
    <property type="molecule type" value="Genomic_DNA"/>
</dbReference>
<proteinExistence type="inferred from homology"/>
<dbReference type="InterPro" id="IPR036249">
    <property type="entry name" value="Thioredoxin-like_sf"/>
</dbReference>
<dbReference type="Proteomes" id="UP000236165">
    <property type="component" value="Unassembled WGS sequence"/>
</dbReference>
<dbReference type="PANTHER" id="PTHR42852:SF6">
    <property type="entry name" value="THIOL:DISULFIDE INTERCHANGE PROTEIN DSBE"/>
    <property type="match status" value="1"/>
</dbReference>
<feature type="domain" description="Thioredoxin" evidence="12">
    <location>
        <begin position="35"/>
        <end position="173"/>
    </location>
</feature>
<dbReference type="GO" id="GO:0005886">
    <property type="term" value="C:plasma membrane"/>
    <property type="evidence" value="ECO:0007669"/>
    <property type="project" value="UniProtKB-SubCell"/>
</dbReference>
<keyword evidence="6 11" id="KW-1133">Transmembrane helix</keyword>
<evidence type="ECO:0000259" key="12">
    <source>
        <dbReference type="PROSITE" id="PS51352"/>
    </source>
</evidence>
<evidence type="ECO:0000313" key="21">
    <source>
        <dbReference type="EMBL" id="REF33625.1"/>
    </source>
</evidence>
<dbReference type="Proteomes" id="UP000596196">
    <property type="component" value="Chromosome"/>
</dbReference>
<accession>A0A084J5I7</accession>
<dbReference type="Proteomes" id="UP000194131">
    <property type="component" value="Unassembled WGS sequence"/>
</dbReference>
<dbReference type="EMBL" id="LRPH01000083">
    <property type="protein sequence ID" value="KWU56372.1"/>
    <property type="molecule type" value="Genomic_DNA"/>
</dbReference>
<keyword evidence="31" id="KW-1185">Reference proteome</keyword>
<dbReference type="Proteomes" id="UP000006976">
    <property type="component" value="Unassembled WGS sequence"/>
</dbReference>
<evidence type="ECO:0000313" key="24">
    <source>
        <dbReference type="Proteomes" id="UP000065797"/>
    </source>
</evidence>
<dbReference type="GO" id="GO:0016209">
    <property type="term" value="F:antioxidant activity"/>
    <property type="evidence" value="ECO:0007669"/>
    <property type="project" value="InterPro"/>
</dbReference>
<evidence type="ECO:0000313" key="20">
    <source>
        <dbReference type="EMBL" id="QQA17392.1"/>
    </source>
</evidence>
<evidence type="ECO:0000313" key="28">
    <source>
        <dbReference type="Proteomes" id="UP000195696"/>
    </source>
</evidence>
<evidence type="ECO:0000313" key="27">
    <source>
        <dbReference type="Proteomes" id="UP000194131"/>
    </source>
</evidence>
<dbReference type="UniPathway" id="UPA00555"/>
<evidence type="ECO:0000313" key="23">
    <source>
        <dbReference type="Proteomes" id="UP000006976"/>
    </source>
</evidence>
<dbReference type="Proteomes" id="UP000195696">
    <property type="component" value="Unassembled WGS sequence"/>
</dbReference>
<keyword evidence="2 11" id="KW-1003">Cell membrane</keyword>
<reference evidence="22 28" key="5">
    <citation type="submission" date="2016-08" db="EMBL/GenBank/DDBJ databases">
        <authorList>
            <person name="Seilhamer J.J."/>
        </authorList>
    </citation>
    <scope>NUCLEOTIDE SEQUENCE [LARGE SCALE GENOMIC DNA]</scope>
    <source>
        <strain evidence="22 28">SDA_GO95</strain>
    </source>
</reference>
<dbReference type="Proteomes" id="UP000175835">
    <property type="component" value="Unassembled WGS sequence"/>
</dbReference>
<dbReference type="Pfam" id="PF00578">
    <property type="entry name" value="AhpC-TSA"/>
    <property type="match status" value="1"/>
</dbReference>
<dbReference type="RefSeq" id="WP_002064495.1">
    <property type="nucleotide sequence ID" value="NZ_CM000737.1"/>
</dbReference>
<evidence type="ECO:0000313" key="22">
    <source>
        <dbReference type="EMBL" id="SCB67276.1"/>
    </source>
</evidence>